<evidence type="ECO:0000313" key="2">
    <source>
        <dbReference type="Proteomes" id="UP000634136"/>
    </source>
</evidence>
<dbReference type="PANTHER" id="PTHR47718">
    <property type="entry name" value="OS01G0519700 PROTEIN"/>
    <property type="match status" value="1"/>
</dbReference>
<reference evidence="1" key="1">
    <citation type="submission" date="2020-09" db="EMBL/GenBank/DDBJ databases">
        <title>Genome-Enabled Discovery of Anthraquinone Biosynthesis in Senna tora.</title>
        <authorList>
            <person name="Kang S.-H."/>
            <person name="Pandey R.P."/>
            <person name="Lee C.-M."/>
            <person name="Sim J.-S."/>
            <person name="Jeong J.-T."/>
            <person name="Choi B.-S."/>
            <person name="Jung M."/>
            <person name="Ginzburg D."/>
            <person name="Zhao K."/>
            <person name="Won S.Y."/>
            <person name="Oh T.-J."/>
            <person name="Yu Y."/>
            <person name="Kim N.-H."/>
            <person name="Lee O.R."/>
            <person name="Lee T.-H."/>
            <person name="Bashyal P."/>
            <person name="Kim T.-S."/>
            <person name="Lee W.-H."/>
            <person name="Kawkins C."/>
            <person name="Kim C.-K."/>
            <person name="Kim J.S."/>
            <person name="Ahn B.O."/>
            <person name="Rhee S.Y."/>
            <person name="Sohng J.K."/>
        </authorList>
    </citation>
    <scope>NUCLEOTIDE SEQUENCE</scope>
    <source>
        <tissue evidence="1">Leaf</tissue>
    </source>
</reference>
<dbReference type="Proteomes" id="UP000634136">
    <property type="component" value="Unassembled WGS sequence"/>
</dbReference>
<dbReference type="AlphaFoldDB" id="A0A834SQI8"/>
<comment type="caution">
    <text evidence="1">The sequence shown here is derived from an EMBL/GenBank/DDBJ whole genome shotgun (WGS) entry which is preliminary data.</text>
</comment>
<keyword evidence="2" id="KW-1185">Reference proteome</keyword>
<organism evidence="1 2">
    <name type="scientific">Senna tora</name>
    <dbReference type="NCBI Taxonomy" id="362788"/>
    <lineage>
        <taxon>Eukaryota</taxon>
        <taxon>Viridiplantae</taxon>
        <taxon>Streptophyta</taxon>
        <taxon>Embryophyta</taxon>
        <taxon>Tracheophyta</taxon>
        <taxon>Spermatophyta</taxon>
        <taxon>Magnoliopsida</taxon>
        <taxon>eudicotyledons</taxon>
        <taxon>Gunneridae</taxon>
        <taxon>Pentapetalae</taxon>
        <taxon>rosids</taxon>
        <taxon>fabids</taxon>
        <taxon>Fabales</taxon>
        <taxon>Fabaceae</taxon>
        <taxon>Caesalpinioideae</taxon>
        <taxon>Cassia clade</taxon>
        <taxon>Senna</taxon>
    </lineage>
</organism>
<gene>
    <name evidence="1" type="ORF">G2W53_034967</name>
</gene>
<accession>A0A834SQI8</accession>
<evidence type="ECO:0000313" key="1">
    <source>
        <dbReference type="EMBL" id="KAF7808224.1"/>
    </source>
</evidence>
<dbReference type="OrthoDB" id="1894539at2759"/>
<sequence length="303" mass="35702">MLASQRHMSEEQAHEIGLANDFGIQQRAAYALMRKHVGGQSNLGYTRLDQKNYLRTRRQKSLKYGEAGCLLGYFHDQILANPSFFHAIQMDTEEQIINIFWADARMQLDYGYFGDVVSLDTTYCTNNAHRPLALFSSFNHHIGVNDIKHLGNLMKYGSHFLQDFKACMYGHEEETEFEATWNVKKCLNPNVDILRFFKQFELVVEDKRYKELKYEFEAREKFSRLRYPSSLMIQQLAKVYTPTIIEVFQDQIDLFFVCCIKQKKESESLIEYVIDMVNHKGEWKVLFHPQEKSISYTCKKFEN</sequence>
<protein>
    <submittedName>
        <fullName evidence="1">Protein FAR1-RELATED SEQUENCE 5-like</fullName>
    </submittedName>
</protein>
<dbReference type="PANTHER" id="PTHR47718:SF2">
    <property type="entry name" value="PROTEIN FAR1-RELATED SEQUENCE 5-LIKE"/>
    <property type="match status" value="1"/>
</dbReference>
<proteinExistence type="predicted"/>
<name>A0A834SQI8_9FABA</name>
<dbReference type="EMBL" id="JAAIUW010000011">
    <property type="protein sequence ID" value="KAF7808224.1"/>
    <property type="molecule type" value="Genomic_DNA"/>
</dbReference>